<dbReference type="STRING" id="137658.SAMN05216186_104174"/>
<dbReference type="Proteomes" id="UP000198706">
    <property type="component" value="Unassembled WGS sequence"/>
</dbReference>
<reference evidence="2 3" key="1">
    <citation type="submission" date="2016-10" db="EMBL/GenBank/DDBJ databases">
        <authorList>
            <person name="de Groot N.N."/>
        </authorList>
    </citation>
    <scope>NUCLEOTIDE SEQUENCE [LARGE SCALE GENOMIC DNA]</scope>
    <source>
        <strain evidence="2 3">JCM 21544</strain>
    </source>
</reference>
<proteinExistence type="predicted"/>
<keyword evidence="1" id="KW-0472">Membrane</keyword>
<evidence type="ECO:0000313" key="3">
    <source>
        <dbReference type="Proteomes" id="UP000198706"/>
    </source>
</evidence>
<dbReference type="RefSeq" id="WP_084334158.1">
    <property type="nucleotide sequence ID" value="NZ_FNFD01000004.1"/>
</dbReference>
<keyword evidence="1" id="KW-1133">Transmembrane helix</keyword>
<dbReference type="PANTHER" id="PTHR39456">
    <property type="entry name" value="METAL-DEPENDENT HYDROLASE"/>
    <property type="match status" value="1"/>
</dbReference>
<dbReference type="Pfam" id="PF10118">
    <property type="entry name" value="Metal_hydrol"/>
    <property type="match status" value="1"/>
</dbReference>
<keyword evidence="1" id="KW-0812">Transmembrane</keyword>
<dbReference type="EMBL" id="FNFD01000004">
    <property type="protein sequence ID" value="SDK09078.1"/>
    <property type="molecule type" value="Genomic_DNA"/>
</dbReference>
<evidence type="ECO:0000256" key="1">
    <source>
        <dbReference type="SAM" id="Phobius"/>
    </source>
</evidence>
<dbReference type="PANTHER" id="PTHR39456:SF1">
    <property type="entry name" value="METAL-DEPENDENT HYDROLASE"/>
    <property type="match status" value="1"/>
</dbReference>
<dbReference type="OrthoDB" id="4760165at2"/>
<dbReference type="InterPro" id="IPR016516">
    <property type="entry name" value="UCP07580"/>
</dbReference>
<organism evidence="2 3">
    <name type="scientific">Pseudomonas indica</name>
    <dbReference type="NCBI Taxonomy" id="137658"/>
    <lineage>
        <taxon>Bacteria</taxon>
        <taxon>Pseudomonadati</taxon>
        <taxon>Pseudomonadota</taxon>
        <taxon>Gammaproteobacteria</taxon>
        <taxon>Pseudomonadales</taxon>
        <taxon>Pseudomonadaceae</taxon>
        <taxon>Pseudomonas</taxon>
    </lineage>
</organism>
<accession>A0A1G8Z1X7</accession>
<feature type="transmembrane region" description="Helical" evidence="1">
    <location>
        <begin position="186"/>
        <end position="210"/>
    </location>
</feature>
<dbReference type="PIRSF" id="PIRSF007580">
    <property type="entry name" value="UCP07580"/>
    <property type="match status" value="1"/>
</dbReference>
<gene>
    <name evidence="2" type="ORF">SAMN05216186_104174</name>
</gene>
<evidence type="ECO:0008006" key="4">
    <source>
        <dbReference type="Google" id="ProtNLM"/>
    </source>
</evidence>
<sequence>MSEPVNASIRARHFAVDYAEPKPARLWAGGSPFLTHWLNAYTMTIPDGEAFIVQTLRTFLDRIEDPQLARDALGLIGQEISHSRGHLKFIEALREQGFKLDTYLRFTRFISFRILQPTATPLQQLAFVVGIERVNELFAEITLGSGKLAGAEPSVRALYEWHFAEEIEHKAVAFDVYQAVSGKRFWLAYGVLFCYVVNMSYLFLACATFLRQDGQLFKWRVWKEAFRYFFRDERFLPRMTRGCLQAIRRGFHPSHSDNRPLAEHVLRRQVISVEVAP</sequence>
<dbReference type="AlphaFoldDB" id="A0A1G8Z1X7"/>
<evidence type="ECO:0000313" key="2">
    <source>
        <dbReference type="EMBL" id="SDK09078.1"/>
    </source>
</evidence>
<name>A0A1G8Z1X7_9PSED</name>
<keyword evidence="3" id="KW-1185">Reference proteome</keyword>
<protein>
    <recommendedName>
        <fullName evidence="4">Metal-dependent hydrolase</fullName>
    </recommendedName>
</protein>